<keyword evidence="12" id="KW-1185">Reference proteome</keyword>
<dbReference type="SUPFAM" id="SSF55874">
    <property type="entry name" value="ATPase domain of HSP90 chaperone/DNA topoisomerase II/histidine kinase"/>
    <property type="match status" value="1"/>
</dbReference>
<evidence type="ECO:0000256" key="3">
    <source>
        <dbReference type="ARBA" id="ARBA00022553"/>
    </source>
</evidence>
<feature type="domain" description="PAC" evidence="10">
    <location>
        <begin position="448"/>
        <end position="500"/>
    </location>
</feature>
<comment type="caution">
    <text evidence="11">The sequence shown here is derived from an EMBL/GenBank/DDBJ whole genome shotgun (WGS) entry which is preliminary data.</text>
</comment>
<dbReference type="Pfam" id="PF00989">
    <property type="entry name" value="PAS"/>
    <property type="match status" value="1"/>
</dbReference>
<dbReference type="InterPro" id="IPR000700">
    <property type="entry name" value="PAS-assoc_C"/>
</dbReference>
<dbReference type="Gene3D" id="3.40.50.2300">
    <property type="match status" value="1"/>
</dbReference>
<dbReference type="EC" id="2.7.13.3" evidence="2"/>
<dbReference type="InterPro" id="IPR013767">
    <property type="entry name" value="PAS_fold"/>
</dbReference>
<evidence type="ECO:0000256" key="4">
    <source>
        <dbReference type="ARBA" id="ARBA00022679"/>
    </source>
</evidence>
<dbReference type="NCBIfam" id="TIGR00229">
    <property type="entry name" value="sensory_box"/>
    <property type="match status" value="4"/>
</dbReference>
<dbReference type="Pfam" id="PF13426">
    <property type="entry name" value="PAS_9"/>
    <property type="match status" value="2"/>
</dbReference>
<dbReference type="InterPro" id="IPR001610">
    <property type="entry name" value="PAC"/>
</dbReference>
<dbReference type="InterPro" id="IPR052162">
    <property type="entry name" value="Sensor_kinase/Photoreceptor"/>
</dbReference>
<dbReference type="InterPro" id="IPR003594">
    <property type="entry name" value="HATPase_dom"/>
</dbReference>
<feature type="domain" description="PAS" evidence="9">
    <location>
        <begin position="134"/>
        <end position="204"/>
    </location>
</feature>
<evidence type="ECO:0000259" key="8">
    <source>
        <dbReference type="PROSITE" id="PS50110"/>
    </source>
</evidence>
<dbReference type="PROSITE" id="PS50112">
    <property type="entry name" value="PAS"/>
    <property type="match status" value="3"/>
</dbReference>
<dbReference type="PROSITE" id="PS50110">
    <property type="entry name" value="RESPONSE_REGULATORY"/>
    <property type="match status" value="1"/>
</dbReference>
<feature type="domain" description="Response regulatory" evidence="8">
    <location>
        <begin position="7"/>
        <end position="123"/>
    </location>
</feature>
<dbReference type="InterPro" id="IPR013655">
    <property type="entry name" value="PAS_fold_3"/>
</dbReference>
<dbReference type="GO" id="GO:0006355">
    <property type="term" value="P:regulation of DNA-templated transcription"/>
    <property type="evidence" value="ECO:0007669"/>
    <property type="project" value="InterPro"/>
</dbReference>
<dbReference type="InterPro" id="IPR035965">
    <property type="entry name" value="PAS-like_dom_sf"/>
</dbReference>
<reference evidence="11 12" key="1">
    <citation type="submission" date="2020-02" db="EMBL/GenBank/DDBJ databases">
        <title>Balneolaceae bacterium YR4-1, complete genome.</title>
        <authorList>
            <person name="Li Y."/>
            <person name="Wu S."/>
        </authorList>
    </citation>
    <scope>NUCLEOTIDE SEQUENCE [LARGE SCALE GENOMIC DNA]</scope>
    <source>
        <strain evidence="11 12">YR4-1</strain>
    </source>
</reference>
<dbReference type="GO" id="GO:0004673">
    <property type="term" value="F:protein histidine kinase activity"/>
    <property type="evidence" value="ECO:0007669"/>
    <property type="project" value="UniProtKB-EC"/>
</dbReference>
<dbReference type="CDD" id="cd00156">
    <property type="entry name" value="REC"/>
    <property type="match status" value="1"/>
</dbReference>
<dbReference type="Proteomes" id="UP000473278">
    <property type="component" value="Unassembled WGS sequence"/>
</dbReference>
<keyword evidence="4" id="KW-0808">Transferase</keyword>
<feature type="domain" description="Histidine kinase" evidence="7">
    <location>
        <begin position="1016"/>
        <end position="1209"/>
    </location>
</feature>
<dbReference type="SMART" id="SM00448">
    <property type="entry name" value="REC"/>
    <property type="match status" value="1"/>
</dbReference>
<feature type="domain" description="PAS" evidence="9">
    <location>
        <begin position="759"/>
        <end position="829"/>
    </location>
</feature>
<dbReference type="Pfam" id="PF07568">
    <property type="entry name" value="HisKA_2"/>
    <property type="match status" value="1"/>
</dbReference>
<protein>
    <recommendedName>
        <fullName evidence="2">histidine kinase</fullName>
        <ecNumber evidence="2">2.7.13.3</ecNumber>
    </recommendedName>
</protein>
<dbReference type="InterPro" id="IPR013656">
    <property type="entry name" value="PAS_4"/>
</dbReference>
<accession>A0A6M1SS14</accession>
<dbReference type="PANTHER" id="PTHR43304:SF1">
    <property type="entry name" value="PAC DOMAIN-CONTAINING PROTEIN"/>
    <property type="match status" value="1"/>
</dbReference>
<dbReference type="SUPFAM" id="SSF55785">
    <property type="entry name" value="PYP-like sensor domain (PAS domain)"/>
    <property type="match status" value="6"/>
</dbReference>
<gene>
    <name evidence="11" type="ORF">G3570_03130</name>
</gene>
<evidence type="ECO:0000259" key="10">
    <source>
        <dbReference type="PROSITE" id="PS50113"/>
    </source>
</evidence>
<dbReference type="PANTHER" id="PTHR43304">
    <property type="entry name" value="PHYTOCHROME-LIKE PROTEIN CPH1"/>
    <property type="match status" value="1"/>
</dbReference>
<evidence type="ECO:0000256" key="2">
    <source>
        <dbReference type="ARBA" id="ARBA00012438"/>
    </source>
</evidence>
<dbReference type="InterPro" id="IPR000014">
    <property type="entry name" value="PAS"/>
</dbReference>
<dbReference type="Gene3D" id="3.30.565.10">
    <property type="entry name" value="Histidine kinase-like ATPase, C-terminal domain"/>
    <property type="match status" value="1"/>
</dbReference>
<feature type="modified residue" description="4-aspartylphosphate" evidence="6">
    <location>
        <position position="58"/>
    </location>
</feature>
<feature type="domain" description="PAC" evidence="10">
    <location>
        <begin position="706"/>
        <end position="758"/>
    </location>
</feature>
<dbReference type="Pfam" id="PF08447">
    <property type="entry name" value="PAS_3"/>
    <property type="match status" value="1"/>
</dbReference>
<dbReference type="RefSeq" id="WP_165139064.1">
    <property type="nucleotide sequence ID" value="NZ_JAALLT010000001.1"/>
</dbReference>
<comment type="catalytic activity">
    <reaction evidence="1">
        <text>ATP + protein L-histidine = ADP + protein N-phospho-L-histidine.</text>
        <dbReference type="EC" id="2.7.13.3"/>
    </reaction>
</comment>
<dbReference type="InterPro" id="IPR011006">
    <property type="entry name" value="CheY-like_superfamily"/>
</dbReference>
<dbReference type="CDD" id="cd00130">
    <property type="entry name" value="PAS"/>
    <property type="match status" value="5"/>
</dbReference>
<dbReference type="SMART" id="SM00086">
    <property type="entry name" value="PAC"/>
    <property type="match status" value="5"/>
</dbReference>
<proteinExistence type="predicted"/>
<evidence type="ECO:0000256" key="1">
    <source>
        <dbReference type="ARBA" id="ARBA00000085"/>
    </source>
</evidence>
<feature type="domain" description="PAC" evidence="10">
    <location>
        <begin position="953"/>
        <end position="1005"/>
    </location>
</feature>
<dbReference type="AlphaFoldDB" id="A0A6M1SS14"/>
<keyword evidence="3 6" id="KW-0597">Phosphoprotein</keyword>
<evidence type="ECO:0000313" key="11">
    <source>
        <dbReference type="EMBL" id="NGP75610.1"/>
    </source>
</evidence>
<evidence type="ECO:0000256" key="6">
    <source>
        <dbReference type="PROSITE-ProRule" id="PRU00169"/>
    </source>
</evidence>
<dbReference type="Pfam" id="PF08448">
    <property type="entry name" value="PAS_4"/>
    <property type="match status" value="1"/>
</dbReference>
<dbReference type="SUPFAM" id="SSF52172">
    <property type="entry name" value="CheY-like"/>
    <property type="match status" value="1"/>
</dbReference>
<evidence type="ECO:0000256" key="5">
    <source>
        <dbReference type="ARBA" id="ARBA00022777"/>
    </source>
</evidence>
<dbReference type="SMART" id="SM00387">
    <property type="entry name" value="HATPase_c"/>
    <property type="match status" value="1"/>
</dbReference>
<evidence type="ECO:0000259" key="9">
    <source>
        <dbReference type="PROSITE" id="PS50112"/>
    </source>
</evidence>
<sequence length="1216" mass="139101">MTNKNYTVLIVEDDRDDAELIRLELKKSDSIFDFAIVDSVEDLKAFLDKAIPDIIISDYNLPGFTGLDALKIVRDRIPDIPFILCSGFIGEEQAVDAVRKGVNDYCLKNNLGRLGISVERELKNYESQRENQLKHQLVLATFNASGLSVAIIDKDGKFTKVNNQFTELTGYSDEELVGMSYLDLNEKEKLVEAENVFNRIISEGGVFTNEWKLIRKDNRDCYVKSTITQIEDERFGNYIISYVQDISERKRLRAIRKHSEVMSNVGGWELDLMLDRIYCNGLVLDLFDLPDGLELAGKTLIEKLDTESQEIFKCAIEKSIKDGLAFDKILQSSRDNDAKKLIHVSGVPQQVEGRTVRIYGTFRDVTEEESRNEEIRKLSQVASRMHNGVIIFNDKIEVEWVNDSFLKATGYESKDFIGTGFGELLAGNETDAASIQEGISSFRQEQPFRQEFLIYTNEGEKKWFEIDVNPFYDKVKEKQKFIGIQEDITKRKLLEKEREEALVNLQERIKEQTCLYNISSLGGTSIQKLLGKAVSLLAPGWQYPHITAASIEFGERVYQSNEYRDTDWKLEIERECLNGLLLKISVVYLQDMPVLDEGPFIKEEVALIDSIASHLVLKINHLMNRRELLEKERRLDKMSQISRIGYWELDLDKYVVYWSDMVKQIFDVSEDYLPDLETVFCFYKSGEDRKTMTRSVENAINHGKSFDVELRINTTNGEELWTRSIGEPEMDEDGICKHLSVSFQDIDNQKRTKIASERSRLLLETISDKTEAAIWVRDREGRHQFVNEKWKKIFELSDKQVIGKTAFELIDKVTAREFQKNDKKVLDTNRPIKYEEKVSTLRGDCHYLTNMFPMGEIPGVGKSTGGIATDITERKQVEEKLKFNSRLLNEIGEAVISTDPDGKIIYWNRAAEQLYGWSTKEALGENIIDITPSIASRELASDIFSKLLAGESWYGEFEVSRKDGSVFLAMVTNSPVIDETGNLVAVIGISSDITERKANEQIIKKSLKEKELLLSEIHHRVKNNLAIISGLIILQLEDIEDQKFKEILKKSSNRIHSIAMVHELLYQSDNFADIPFEEYIKNLVSTIEDSISFDNKEVVMNTEVNLDSLNINQAIPLGLMLNELITNSLKYAFANNERGEITVNITRSDHNINVIYEDNGKGYPDDIEFTGTAGLGHTLIHTLLKQLAGDFNVQTKGKFRLEFQFEEHIQGAHSNI</sequence>
<dbReference type="GO" id="GO:0000160">
    <property type="term" value="P:phosphorelay signal transduction system"/>
    <property type="evidence" value="ECO:0007669"/>
    <property type="project" value="InterPro"/>
</dbReference>
<dbReference type="PROSITE" id="PS50113">
    <property type="entry name" value="PAC"/>
    <property type="match status" value="3"/>
</dbReference>
<dbReference type="InterPro" id="IPR036890">
    <property type="entry name" value="HATPase_C_sf"/>
</dbReference>
<dbReference type="InterPro" id="IPR005467">
    <property type="entry name" value="His_kinase_dom"/>
</dbReference>
<feature type="domain" description="PAS" evidence="9">
    <location>
        <begin position="880"/>
        <end position="928"/>
    </location>
</feature>
<evidence type="ECO:0000259" key="7">
    <source>
        <dbReference type="PROSITE" id="PS50109"/>
    </source>
</evidence>
<dbReference type="EMBL" id="JAALLT010000001">
    <property type="protein sequence ID" value="NGP75610.1"/>
    <property type="molecule type" value="Genomic_DNA"/>
</dbReference>
<dbReference type="Gene3D" id="3.30.450.20">
    <property type="entry name" value="PAS domain"/>
    <property type="match status" value="6"/>
</dbReference>
<dbReference type="SMART" id="SM00091">
    <property type="entry name" value="PAS"/>
    <property type="match status" value="5"/>
</dbReference>
<name>A0A6M1SS14_9BACT</name>
<keyword evidence="5" id="KW-0418">Kinase</keyword>
<dbReference type="Pfam" id="PF02518">
    <property type="entry name" value="HATPase_c"/>
    <property type="match status" value="1"/>
</dbReference>
<organism evidence="11 12">
    <name type="scientific">Halalkalibaculum roseum</name>
    <dbReference type="NCBI Taxonomy" id="2709311"/>
    <lineage>
        <taxon>Bacteria</taxon>
        <taxon>Pseudomonadati</taxon>
        <taxon>Balneolota</taxon>
        <taxon>Balneolia</taxon>
        <taxon>Balneolales</taxon>
        <taxon>Balneolaceae</taxon>
        <taxon>Halalkalibaculum</taxon>
    </lineage>
</organism>
<dbReference type="InterPro" id="IPR011495">
    <property type="entry name" value="Sig_transdc_His_kin_sub2_dim/P"/>
</dbReference>
<dbReference type="InterPro" id="IPR001789">
    <property type="entry name" value="Sig_transdc_resp-reg_receiver"/>
</dbReference>
<evidence type="ECO:0000313" key="12">
    <source>
        <dbReference type="Proteomes" id="UP000473278"/>
    </source>
</evidence>
<dbReference type="Pfam" id="PF00072">
    <property type="entry name" value="Response_reg"/>
    <property type="match status" value="1"/>
</dbReference>
<dbReference type="PROSITE" id="PS50109">
    <property type="entry name" value="HIS_KIN"/>
    <property type="match status" value="1"/>
</dbReference>